<evidence type="ECO:0000313" key="3">
    <source>
        <dbReference type="Proteomes" id="UP001165685"/>
    </source>
</evidence>
<keyword evidence="1" id="KW-1133">Transmembrane helix</keyword>
<evidence type="ECO:0008006" key="4">
    <source>
        <dbReference type="Google" id="ProtNLM"/>
    </source>
</evidence>
<gene>
    <name evidence="2" type="ORF">O4U47_14935</name>
</gene>
<keyword evidence="1" id="KW-0812">Transmembrane</keyword>
<dbReference type="EMBL" id="JAQFWP010000025">
    <property type="protein sequence ID" value="MDA2805809.1"/>
    <property type="molecule type" value="Genomic_DNA"/>
</dbReference>
<evidence type="ECO:0000313" key="2">
    <source>
        <dbReference type="EMBL" id="MDA2805809.1"/>
    </source>
</evidence>
<reference evidence="2" key="1">
    <citation type="submission" date="2023-01" db="EMBL/GenBank/DDBJ databases">
        <title>Draft genome sequence of Nocardiopsis sp. LSu2-4 isolated from halophytes.</title>
        <authorList>
            <person name="Duangmal K."/>
            <person name="Chantavorakit T."/>
        </authorList>
    </citation>
    <scope>NUCLEOTIDE SEQUENCE</scope>
    <source>
        <strain evidence="2">LSu2-4</strain>
    </source>
</reference>
<protein>
    <recommendedName>
        <fullName evidence="4">YggT family protein</fullName>
    </recommendedName>
</protein>
<feature type="transmembrane region" description="Helical" evidence="1">
    <location>
        <begin position="28"/>
        <end position="48"/>
    </location>
</feature>
<evidence type="ECO:0000256" key="1">
    <source>
        <dbReference type="SAM" id="Phobius"/>
    </source>
</evidence>
<dbReference type="Proteomes" id="UP001165685">
    <property type="component" value="Unassembled WGS sequence"/>
</dbReference>
<name>A0ABT4TM84_9ACTN</name>
<comment type="caution">
    <text evidence="2">The sequence shown here is derived from an EMBL/GenBank/DDBJ whole genome shotgun (WGS) entry which is preliminary data.</text>
</comment>
<keyword evidence="1" id="KW-0472">Membrane</keyword>
<dbReference type="RefSeq" id="WP_270678456.1">
    <property type="nucleotide sequence ID" value="NZ_JAQFWP010000025.1"/>
</dbReference>
<sequence length="49" mass="5348">MGWLGPVLSDLLRLIVVALESWGHTARLITNLAAIGGIIVVVVLVFRFF</sequence>
<keyword evidence="3" id="KW-1185">Reference proteome</keyword>
<accession>A0ABT4TM84</accession>
<proteinExistence type="predicted"/>
<organism evidence="2 3">
    <name type="scientific">Nocardiopsis suaedae</name>
    <dbReference type="NCBI Taxonomy" id="3018444"/>
    <lineage>
        <taxon>Bacteria</taxon>
        <taxon>Bacillati</taxon>
        <taxon>Actinomycetota</taxon>
        <taxon>Actinomycetes</taxon>
        <taxon>Streptosporangiales</taxon>
        <taxon>Nocardiopsidaceae</taxon>
        <taxon>Nocardiopsis</taxon>
    </lineage>
</organism>